<dbReference type="GO" id="GO:0008270">
    <property type="term" value="F:zinc ion binding"/>
    <property type="evidence" value="ECO:0007669"/>
    <property type="project" value="InterPro"/>
</dbReference>
<evidence type="ECO:0000256" key="5">
    <source>
        <dbReference type="ARBA" id="ARBA00023242"/>
    </source>
</evidence>
<dbReference type="EMBL" id="JEMN01001145">
    <property type="protein sequence ID" value="KXH46486.1"/>
    <property type="molecule type" value="Genomic_DNA"/>
</dbReference>
<sequence>MIPNAPFTVMRHEGRRKPITVVSFRVTLGDVQGLNDRIQELEDALAKANSQQPTQPDTPSRGQPTPAISVSEETSNSVSVQSPIPAAIQSSIAFSEQSISPLVFSQTPASVNDTHTTPPADGSRPGSYVGPNWFFRGIHAFSEDGRRWISSKTGQTIDWSKLQIFTPKPSPFARRHAQLSPDLCQLPDQASLRELLSSYFMSSFRLRYPLIDKVLFEETINEAYEDPDNISPSPICLAARACVFGVVSLIKLLPDAQSGSPGLDGNESAARASYLLSQLVGYPSKAPTGEIPLSERRKRHIRNLFWVCYMSDKDLSLRTGQPPLLADIYCDLTVPENYLSSYTYLRGLNEYLHHPDASNDDHLTPHFSGDAQLGCLKEKVYRLLYSVQALRDKDNRLLISIRELDDEIECWRLSVPVDFRPALSVSSNTLLITPETKVPHARRYFHLLLEYWYLMIYVHTSVRRYDAHTIIGKGGQDLHRVIHSSYDLSMEAGRSTLRCLRVCMNTFSNEGFWLLMFYATNAAIALFLNMIIHPEDADGQLDLELLISAANAIRVAISRASTREESTRIQRTSDFIMWLMWLGSCAITKSQEEGLQHEL</sequence>
<dbReference type="GO" id="GO:0003700">
    <property type="term" value="F:DNA-binding transcription factor activity"/>
    <property type="evidence" value="ECO:0007669"/>
    <property type="project" value="InterPro"/>
</dbReference>
<keyword evidence="2" id="KW-0805">Transcription regulation</keyword>
<evidence type="ECO:0000256" key="3">
    <source>
        <dbReference type="ARBA" id="ARBA00023125"/>
    </source>
</evidence>
<keyword evidence="5" id="KW-0539">Nucleus</keyword>
<dbReference type="GO" id="GO:0005634">
    <property type="term" value="C:nucleus"/>
    <property type="evidence" value="ECO:0007669"/>
    <property type="project" value="UniProtKB-SubCell"/>
</dbReference>
<organism evidence="8 9">
    <name type="scientific">Colletotrichum nymphaeae SA-01</name>
    <dbReference type="NCBI Taxonomy" id="1460502"/>
    <lineage>
        <taxon>Eukaryota</taxon>
        <taxon>Fungi</taxon>
        <taxon>Dikarya</taxon>
        <taxon>Ascomycota</taxon>
        <taxon>Pezizomycotina</taxon>
        <taxon>Sordariomycetes</taxon>
        <taxon>Hypocreomycetidae</taxon>
        <taxon>Glomerellales</taxon>
        <taxon>Glomerellaceae</taxon>
        <taxon>Colletotrichum</taxon>
        <taxon>Colletotrichum acutatum species complex</taxon>
    </lineage>
</organism>
<keyword evidence="3" id="KW-0238">DNA-binding</keyword>
<feature type="region of interest" description="Disordered" evidence="6">
    <location>
        <begin position="44"/>
        <end position="76"/>
    </location>
</feature>
<evidence type="ECO:0000256" key="1">
    <source>
        <dbReference type="ARBA" id="ARBA00004123"/>
    </source>
</evidence>
<keyword evidence="9" id="KW-1185">Reference proteome</keyword>
<dbReference type="PANTHER" id="PTHR46910:SF37">
    <property type="entry name" value="ZN(II)2CYS6 TRANSCRIPTION FACTOR (EUROFUNG)"/>
    <property type="match status" value="1"/>
</dbReference>
<dbReference type="InterPro" id="IPR007219">
    <property type="entry name" value="XnlR_reg_dom"/>
</dbReference>
<evidence type="ECO:0000259" key="7">
    <source>
        <dbReference type="SMART" id="SM00906"/>
    </source>
</evidence>
<evidence type="ECO:0000313" key="9">
    <source>
        <dbReference type="Proteomes" id="UP000070054"/>
    </source>
</evidence>
<feature type="compositionally biased region" description="Polar residues" evidence="6">
    <location>
        <begin position="48"/>
        <end position="68"/>
    </location>
</feature>
<evidence type="ECO:0000256" key="4">
    <source>
        <dbReference type="ARBA" id="ARBA00023163"/>
    </source>
</evidence>
<evidence type="ECO:0000256" key="2">
    <source>
        <dbReference type="ARBA" id="ARBA00023015"/>
    </source>
</evidence>
<dbReference type="AlphaFoldDB" id="A0A135TEB3"/>
<dbReference type="SMART" id="SM00906">
    <property type="entry name" value="Fungal_trans"/>
    <property type="match status" value="1"/>
</dbReference>
<evidence type="ECO:0000313" key="8">
    <source>
        <dbReference type="EMBL" id="KXH46486.1"/>
    </source>
</evidence>
<name>A0A135TEB3_9PEZI</name>
<dbReference type="GO" id="GO:0003677">
    <property type="term" value="F:DNA binding"/>
    <property type="evidence" value="ECO:0007669"/>
    <property type="project" value="UniProtKB-KW"/>
</dbReference>
<comment type="caution">
    <text evidence="8">The sequence shown here is derived from an EMBL/GenBank/DDBJ whole genome shotgun (WGS) entry which is preliminary data.</text>
</comment>
<feature type="domain" description="Xylanolytic transcriptional activator regulatory" evidence="7">
    <location>
        <begin position="266"/>
        <end position="341"/>
    </location>
</feature>
<dbReference type="CDD" id="cd12148">
    <property type="entry name" value="fungal_TF_MHR"/>
    <property type="match status" value="1"/>
</dbReference>
<dbReference type="Proteomes" id="UP000070054">
    <property type="component" value="Unassembled WGS sequence"/>
</dbReference>
<proteinExistence type="predicted"/>
<reference evidence="8 9" key="1">
    <citation type="submission" date="2014-02" db="EMBL/GenBank/DDBJ databases">
        <title>The genome sequence of Colletotrichum nymphaeae SA-01.</title>
        <authorList>
            <person name="Baroncelli R."/>
            <person name="Thon M.R."/>
        </authorList>
    </citation>
    <scope>NUCLEOTIDE SEQUENCE [LARGE SCALE GENOMIC DNA]</scope>
    <source>
        <strain evidence="8 9">SA-01</strain>
    </source>
</reference>
<keyword evidence="4" id="KW-0804">Transcription</keyword>
<protein>
    <submittedName>
        <fullName evidence="8">Fungal specific transcription factor</fullName>
    </submittedName>
</protein>
<dbReference type="PANTHER" id="PTHR46910">
    <property type="entry name" value="TRANSCRIPTION FACTOR PDR1"/>
    <property type="match status" value="1"/>
</dbReference>
<evidence type="ECO:0000256" key="6">
    <source>
        <dbReference type="SAM" id="MobiDB-lite"/>
    </source>
</evidence>
<dbReference type="GO" id="GO:0006351">
    <property type="term" value="P:DNA-templated transcription"/>
    <property type="evidence" value="ECO:0007669"/>
    <property type="project" value="InterPro"/>
</dbReference>
<dbReference type="InterPro" id="IPR050987">
    <property type="entry name" value="AtrR-like"/>
</dbReference>
<comment type="subcellular location">
    <subcellularLocation>
        <location evidence="1">Nucleus</location>
    </subcellularLocation>
</comment>
<gene>
    <name evidence="8" type="ORF">CNYM01_00615</name>
</gene>
<accession>A0A135TEB3</accession>
<dbReference type="OrthoDB" id="4116913at2759"/>